<proteinExistence type="predicted"/>
<sequence>MRAVADGRRPDAQQDSEGHLVPDLSVLEPVLAFSQVRWHDGTGLLRVHLSLSRLMRAAEEWDQRLARFPLR</sequence>
<name>A0ABP5WFB5_9ACTN</name>
<protein>
    <submittedName>
        <fullName evidence="1">Uncharacterized protein</fullName>
    </submittedName>
</protein>
<gene>
    <name evidence="1" type="ORF">GCM10010255_79430</name>
</gene>
<dbReference type="EMBL" id="BAAASE010000016">
    <property type="protein sequence ID" value="GAA2425532.1"/>
    <property type="molecule type" value="Genomic_DNA"/>
</dbReference>
<dbReference type="Proteomes" id="UP001499986">
    <property type="component" value="Unassembled WGS sequence"/>
</dbReference>
<organism evidence="1 2">
    <name type="scientific">Streptomyces coeruleofuscus</name>
    <dbReference type="NCBI Taxonomy" id="66879"/>
    <lineage>
        <taxon>Bacteria</taxon>
        <taxon>Bacillati</taxon>
        <taxon>Actinomycetota</taxon>
        <taxon>Actinomycetes</taxon>
        <taxon>Kitasatosporales</taxon>
        <taxon>Streptomycetaceae</taxon>
        <taxon>Streptomyces</taxon>
    </lineage>
</organism>
<comment type="caution">
    <text evidence="1">The sequence shown here is derived from an EMBL/GenBank/DDBJ whole genome shotgun (WGS) entry which is preliminary data.</text>
</comment>
<accession>A0ABP5WFB5</accession>
<evidence type="ECO:0000313" key="1">
    <source>
        <dbReference type="EMBL" id="GAA2425532.1"/>
    </source>
</evidence>
<reference evidence="2" key="1">
    <citation type="journal article" date="2019" name="Int. J. Syst. Evol. Microbiol.">
        <title>The Global Catalogue of Microorganisms (GCM) 10K type strain sequencing project: providing services to taxonomists for standard genome sequencing and annotation.</title>
        <authorList>
            <consortium name="The Broad Institute Genomics Platform"/>
            <consortium name="The Broad Institute Genome Sequencing Center for Infectious Disease"/>
            <person name="Wu L."/>
            <person name="Ma J."/>
        </authorList>
    </citation>
    <scope>NUCLEOTIDE SEQUENCE [LARGE SCALE GENOMIC DNA]</scope>
    <source>
        <strain evidence="2">JCM 4358</strain>
    </source>
</reference>
<evidence type="ECO:0000313" key="2">
    <source>
        <dbReference type="Proteomes" id="UP001499986"/>
    </source>
</evidence>
<keyword evidence="2" id="KW-1185">Reference proteome</keyword>